<dbReference type="SMART" id="SM00138">
    <property type="entry name" value="MeTrc"/>
    <property type="match status" value="1"/>
</dbReference>
<organism evidence="7 8">
    <name type="scientific">Halalkalibacter krulwichiae</name>
    <dbReference type="NCBI Taxonomy" id="199441"/>
    <lineage>
        <taxon>Bacteria</taxon>
        <taxon>Bacillati</taxon>
        <taxon>Bacillota</taxon>
        <taxon>Bacilli</taxon>
        <taxon>Bacillales</taxon>
        <taxon>Bacillaceae</taxon>
        <taxon>Halalkalibacter</taxon>
    </lineage>
</organism>
<keyword evidence="8" id="KW-1185">Reference proteome</keyword>
<accession>A0A1X9MA78</accession>
<dbReference type="InterPro" id="IPR050903">
    <property type="entry name" value="Bact_Chemotaxis_MeTrfase"/>
</dbReference>
<comment type="catalytic activity">
    <reaction evidence="1">
        <text>L-glutamyl-[protein] + S-adenosyl-L-methionine = [protein]-L-glutamate 5-O-methyl ester + S-adenosyl-L-homocysteine</text>
        <dbReference type="Rhea" id="RHEA:24452"/>
        <dbReference type="Rhea" id="RHEA-COMP:10208"/>
        <dbReference type="Rhea" id="RHEA-COMP:10311"/>
        <dbReference type="ChEBI" id="CHEBI:29973"/>
        <dbReference type="ChEBI" id="CHEBI:57856"/>
        <dbReference type="ChEBI" id="CHEBI:59789"/>
        <dbReference type="ChEBI" id="CHEBI:82795"/>
        <dbReference type="EC" id="2.1.1.80"/>
    </reaction>
</comment>
<dbReference type="InterPro" id="IPR029063">
    <property type="entry name" value="SAM-dependent_MTases_sf"/>
</dbReference>
<dbReference type="PANTHER" id="PTHR24422:SF19">
    <property type="entry name" value="CHEMOTAXIS PROTEIN METHYLTRANSFERASE"/>
    <property type="match status" value="1"/>
</dbReference>
<dbReference type="SUPFAM" id="SSF47757">
    <property type="entry name" value="Chemotaxis receptor methyltransferase CheR, N-terminal domain"/>
    <property type="match status" value="1"/>
</dbReference>
<dbReference type="STRING" id="199441.BkAM31D_10990"/>
<evidence type="ECO:0000256" key="3">
    <source>
        <dbReference type="ARBA" id="ARBA00022603"/>
    </source>
</evidence>
<feature type="domain" description="CheR-type methyltransferase" evidence="6">
    <location>
        <begin position="1"/>
        <end position="257"/>
    </location>
</feature>
<evidence type="ECO:0000313" key="8">
    <source>
        <dbReference type="Proteomes" id="UP000193006"/>
    </source>
</evidence>
<dbReference type="PROSITE" id="PS50123">
    <property type="entry name" value="CHER"/>
    <property type="match status" value="1"/>
</dbReference>
<evidence type="ECO:0000313" key="7">
    <source>
        <dbReference type="EMBL" id="ARK30308.1"/>
    </source>
</evidence>
<dbReference type="InterPro" id="IPR022642">
    <property type="entry name" value="CheR_C"/>
</dbReference>
<evidence type="ECO:0000256" key="2">
    <source>
        <dbReference type="ARBA" id="ARBA00012534"/>
    </source>
</evidence>
<dbReference type="PRINTS" id="PR00996">
    <property type="entry name" value="CHERMTFRASE"/>
</dbReference>
<dbReference type="Gene3D" id="3.40.50.150">
    <property type="entry name" value="Vaccinia Virus protein VP39"/>
    <property type="match status" value="1"/>
</dbReference>
<dbReference type="RefSeq" id="WP_169801086.1">
    <property type="nucleotide sequence ID" value="NZ_CP020814.1"/>
</dbReference>
<dbReference type="InterPro" id="IPR000780">
    <property type="entry name" value="CheR_MeTrfase"/>
</dbReference>
<dbReference type="CDD" id="cd02440">
    <property type="entry name" value="AdoMet_MTases"/>
    <property type="match status" value="1"/>
</dbReference>
<dbReference type="Proteomes" id="UP000193006">
    <property type="component" value="Chromosome"/>
</dbReference>
<evidence type="ECO:0000256" key="4">
    <source>
        <dbReference type="ARBA" id="ARBA00022679"/>
    </source>
</evidence>
<name>A0A1X9MA78_9BACI</name>
<evidence type="ECO:0000259" key="6">
    <source>
        <dbReference type="PROSITE" id="PS50123"/>
    </source>
</evidence>
<dbReference type="KEGG" id="bkw:BkAM31D_10990"/>
<dbReference type="EMBL" id="CP020814">
    <property type="protein sequence ID" value="ARK30308.1"/>
    <property type="molecule type" value="Genomic_DNA"/>
</dbReference>
<gene>
    <name evidence="7" type="primary">cheR2_1</name>
    <name evidence="7" type="ORF">BkAM31D_10990</name>
</gene>
<keyword evidence="3 7" id="KW-0489">Methyltransferase</keyword>
<dbReference type="SUPFAM" id="SSF53335">
    <property type="entry name" value="S-adenosyl-L-methionine-dependent methyltransferases"/>
    <property type="match status" value="1"/>
</dbReference>
<evidence type="ECO:0000256" key="1">
    <source>
        <dbReference type="ARBA" id="ARBA00001541"/>
    </source>
</evidence>
<dbReference type="EC" id="2.1.1.80" evidence="2"/>
<dbReference type="AlphaFoldDB" id="A0A1X9MA78"/>
<dbReference type="PANTHER" id="PTHR24422">
    <property type="entry name" value="CHEMOTAXIS PROTEIN METHYLTRANSFERASE"/>
    <property type="match status" value="1"/>
</dbReference>
<proteinExistence type="predicted"/>
<reference evidence="7 8" key="1">
    <citation type="submission" date="2017-04" db="EMBL/GenBank/DDBJ databases">
        <title>Bacillus krulwichiae AM31D Genome sequencing and assembly.</title>
        <authorList>
            <person name="Krulwich T.A."/>
            <person name="Anastor L."/>
            <person name="Ehrlich R."/>
            <person name="Ehrlich G.D."/>
            <person name="Janto B."/>
        </authorList>
    </citation>
    <scope>NUCLEOTIDE SEQUENCE [LARGE SCALE GENOMIC DNA]</scope>
    <source>
        <strain evidence="7 8">AM31D</strain>
    </source>
</reference>
<dbReference type="Pfam" id="PF01739">
    <property type="entry name" value="CheR"/>
    <property type="match status" value="1"/>
</dbReference>
<dbReference type="InterPro" id="IPR036804">
    <property type="entry name" value="CheR_N_sf"/>
</dbReference>
<keyword evidence="5" id="KW-0949">S-adenosyl-L-methionine</keyword>
<dbReference type="InterPro" id="IPR022641">
    <property type="entry name" value="CheR_N"/>
</dbReference>
<protein>
    <recommendedName>
        <fullName evidence="2">protein-glutamate O-methyltransferase</fullName>
        <ecNumber evidence="2">2.1.1.80</ecNumber>
    </recommendedName>
</protein>
<keyword evidence="4 7" id="KW-0808">Transferase</keyword>
<sequence length="257" mass="30167">MIDDYQQFIAKVKKKTGIDLSLYKEAQMKRRLEALRTKKGYPDFMSFYQAMIYDNEMFNEFLDRMTINVSEFFRNAKRWEVLENVVLPQIIQENPNPKVWSAACSTGEEPFTLAMILSKFMSLSKVSVLATDIDRGILEQAKAGFYTERSLKEVPKEMLTTYFTKDSVGYKVDDLIKRAVRFKQQNLLADRFEESFDLIVCRNVMIYFTEEAKEELYHKFSRALRPGGVLFVGSTEQIFNPAAYQFKTEETFFYKKI</sequence>
<evidence type="ECO:0000256" key="5">
    <source>
        <dbReference type="ARBA" id="ARBA00022691"/>
    </source>
</evidence>
<dbReference type="Pfam" id="PF03705">
    <property type="entry name" value="CheR_N"/>
    <property type="match status" value="1"/>
</dbReference>
<dbReference type="GO" id="GO:0008983">
    <property type="term" value="F:protein-glutamate O-methyltransferase activity"/>
    <property type="evidence" value="ECO:0007669"/>
    <property type="project" value="UniProtKB-EC"/>
</dbReference>
<dbReference type="GO" id="GO:0032259">
    <property type="term" value="P:methylation"/>
    <property type="evidence" value="ECO:0007669"/>
    <property type="project" value="UniProtKB-KW"/>
</dbReference>
<dbReference type="Gene3D" id="1.10.155.10">
    <property type="entry name" value="Chemotaxis receptor methyltransferase CheR, N-terminal domain"/>
    <property type="match status" value="1"/>
</dbReference>